<dbReference type="Pfam" id="PF01636">
    <property type="entry name" value="APH"/>
    <property type="match status" value="1"/>
</dbReference>
<dbReference type="Proteomes" id="UP000005551">
    <property type="component" value="Unassembled WGS sequence"/>
</dbReference>
<dbReference type="CDD" id="cd05154">
    <property type="entry name" value="ACAD10_11_N-like"/>
    <property type="match status" value="1"/>
</dbReference>
<dbReference type="InterPro" id="IPR041726">
    <property type="entry name" value="ACAD10_11_N"/>
</dbReference>
<dbReference type="OrthoDB" id="3806873at2"/>
<dbReference type="Gene3D" id="3.90.1200.10">
    <property type="match status" value="1"/>
</dbReference>
<comment type="caution">
    <text evidence="2">The sequence shown here is derived from an EMBL/GenBank/DDBJ whole genome shotgun (WGS) entry which is preliminary data.</text>
</comment>
<proteinExistence type="predicted"/>
<dbReference type="Gene3D" id="3.30.200.20">
    <property type="entry name" value="Phosphorylase Kinase, domain 1"/>
    <property type="match status" value="1"/>
</dbReference>
<dbReference type="AlphaFoldDB" id="I5CAP0"/>
<organism evidence="2 3">
    <name type="scientific">Nitritalea halalkaliphila LW7</name>
    <dbReference type="NCBI Taxonomy" id="1189621"/>
    <lineage>
        <taxon>Bacteria</taxon>
        <taxon>Pseudomonadati</taxon>
        <taxon>Bacteroidota</taxon>
        <taxon>Cytophagia</taxon>
        <taxon>Cytophagales</taxon>
        <taxon>Cyclobacteriaceae</taxon>
        <taxon>Nitritalea</taxon>
    </lineage>
</organism>
<dbReference type="RefSeq" id="WP_009053110.1">
    <property type="nucleotide sequence ID" value="NZ_AJYA01000001.1"/>
</dbReference>
<keyword evidence="2" id="KW-0808">Transferase</keyword>
<evidence type="ECO:0000313" key="2">
    <source>
        <dbReference type="EMBL" id="EIM78892.1"/>
    </source>
</evidence>
<feature type="domain" description="Aminoglycoside phosphotransferase" evidence="1">
    <location>
        <begin position="31"/>
        <end position="265"/>
    </location>
</feature>
<dbReference type="SUPFAM" id="SSF56112">
    <property type="entry name" value="Protein kinase-like (PK-like)"/>
    <property type="match status" value="1"/>
</dbReference>
<protein>
    <submittedName>
        <fullName evidence="2">Aminoglycoside phosphotransferase</fullName>
    </submittedName>
</protein>
<dbReference type="InterPro" id="IPR011009">
    <property type="entry name" value="Kinase-like_dom_sf"/>
</dbReference>
<gene>
    <name evidence="2" type="ORF">A3SI_00470</name>
</gene>
<dbReference type="PATRIC" id="fig|1189621.3.peg.100"/>
<sequence>MSESLSKALRPEILYPILAEHFACKTDQLRVEPIVAGFSNLTFRIFHPDGTAILRRAPLGLKVAKGHDMLREYRWLEALAAAGFGLSPKVYRAYADESFIGSPFYLMEDVSGPILRGRVPQKLGLEAADFARLSESALQTQLDLHRLPISSPELAAFDKGEGYTQRQVEGWIGRYQQAATDELPAMEEAADYLRGALPKKEPAYTVVHNDYKYDNLVLHEDPAAGIRCILDWEMASIGNPLMDVGTTLAYWAEPDDAEILKQFNCSHLPGNLRRAEWVARYADAQGIREQDLSYYQVFGLFKVAVIAQQIYKRYTLGFSDDPRFGMLIEVVKAAASRTQPLLRT</sequence>
<keyword evidence="3" id="KW-1185">Reference proteome</keyword>
<evidence type="ECO:0000313" key="3">
    <source>
        <dbReference type="Proteomes" id="UP000005551"/>
    </source>
</evidence>
<accession>I5CAP0</accession>
<dbReference type="GO" id="GO:0016740">
    <property type="term" value="F:transferase activity"/>
    <property type="evidence" value="ECO:0007669"/>
    <property type="project" value="UniProtKB-KW"/>
</dbReference>
<dbReference type="InterPro" id="IPR002575">
    <property type="entry name" value="Aminoglycoside_PTrfase"/>
</dbReference>
<reference evidence="2 3" key="1">
    <citation type="submission" date="2012-05" db="EMBL/GenBank/DDBJ databases">
        <title>Genome sequence of Nitritalea halalkaliphila LW7.</title>
        <authorList>
            <person name="Jangir P.K."/>
            <person name="Singh A."/>
            <person name="Shivaji S."/>
            <person name="Sharma R."/>
        </authorList>
    </citation>
    <scope>NUCLEOTIDE SEQUENCE [LARGE SCALE GENOMIC DNA]</scope>
    <source>
        <strain evidence="2 3">LW7</strain>
    </source>
</reference>
<evidence type="ECO:0000259" key="1">
    <source>
        <dbReference type="Pfam" id="PF01636"/>
    </source>
</evidence>
<name>I5CAP0_9BACT</name>
<dbReference type="PANTHER" id="PTHR47829:SF1">
    <property type="entry name" value="HAD FAMILY PHOSPHATASE"/>
    <property type="match status" value="1"/>
</dbReference>
<dbReference type="PANTHER" id="PTHR47829">
    <property type="entry name" value="HYDROLASE, PUTATIVE (AFU_ORTHOLOGUE AFUA_1G12880)-RELATED"/>
    <property type="match status" value="1"/>
</dbReference>
<dbReference type="InterPro" id="IPR052898">
    <property type="entry name" value="ACAD10-like"/>
</dbReference>
<dbReference type="STRING" id="1189621.A3SI_00470"/>
<dbReference type="EMBL" id="AJYA01000001">
    <property type="protein sequence ID" value="EIM78892.1"/>
    <property type="molecule type" value="Genomic_DNA"/>
</dbReference>